<feature type="domain" description="Calcineurin-like phosphoesterase" evidence="10">
    <location>
        <begin position="31"/>
        <end position="243"/>
    </location>
</feature>
<evidence type="ECO:0000313" key="13">
    <source>
        <dbReference type="Proteomes" id="UP000319801"/>
    </source>
</evidence>
<dbReference type="InterPro" id="IPR029052">
    <property type="entry name" value="Metallo-depent_PP-like"/>
</dbReference>
<dbReference type="PANTHER" id="PTHR11575:SF24">
    <property type="entry name" value="5'-NUCLEOTIDASE"/>
    <property type="match status" value="1"/>
</dbReference>
<dbReference type="AlphaFoldDB" id="A0A556TZG1"/>
<gene>
    <name evidence="12" type="ORF">Baya_7165</name>
</gene>
<dbReference type="Proteomes" id="UP000319801">
    <property type="component" value="Unassembled WGS sequence"/>
</dbReference>
<protein>
    <recommendedName>
        <fullName evidence="3">5'-nucleotidase</fullName>
        <ecNumber evidence="3">3.1.3.5</ecNumber>
    </recommendedName>
    <alternativeName>
        <fullName evidence="8">Ecto-5'-nucleotidase</fullName>
    </alternativeName>
</protein>
<dbReference type="FunFam" id="3.60.21.10:FF:000020">
    <property type="entry name" value="NT5E isoform 4"/>
    <property type="match status" value="1"/>
</dbReference>
<dbReference type="InterPro" id="IPR006146">
    <property type="entry name" value="5'-Nucleotdase_CS"/>
</dbReference>
<evidence type="ECO:0000256" key="8">
    <source>
        <dbReference type="ARBA" id="ARBA00029793"/>
    </source>
</evidence>
<comment type="caution">
    <text evidence="12">The sequence shown here is derived from an EMBL/GenBank/DDBJ whole genome shotgun (WGS) entry which is preliminary data.</text>
</comment>
<keyword evidence="5 9" id="KW-0732">Signal</keyword>
<dbReference type="PROSITE" id="PS00785">
    <property type="entry name" value="5_NUCLEOTIDASE_1"/>
    <property type="match status" value="1"/>
</dbReference>
<dbReference type="InterPro" id="IPR036907">
    <property type="entry name" value="5'-Nucleotdase_C_sf"/>
</dbReference>
<proteinExistence type="inferred from homology"/>
<dbReference type="SUPFAM" id="SSF56300">
    <property type="entry name" value="Metallo-dependent phosphatases"/>
    <property type="match status" value="1"/>
</dbReference>
<dbReference type="EMBL" id="VCAZ01000032">
    <property type="protein sequence ID" value="TSL47584.1"/>
    <property type="molecule type" value="Genomic_DNA"/>
</dbReference>
<dbReference type="PANTHER" id="PTHR11575">
    <property type="entry name" value="5'-NUCLEOTIDASE-RELATED"/>
    <property type="match status" value="1"/>
</dbReference>
<keyword evidence="13" id="KW-1185">Reference proteome</keyword>
<dbReference type="InterPro" id="IPR006179">
    <property type="entry name" value="5_nucleotidase/apyrase"/>
</dbReference>
<evidence type="ECO:0000256" key="5">
    <source>
        <dbReference type="ARBA" id="ARBA00022729"/>
    </source>
</evidence>
<dbReference type="EC" id="3.1.3.5" evidence="3"/>
<dbReference type="Pfam" id="PF02872">
    <property type="entry name" value="5_nucleotid_C"/>
    <property type="match status" value="1"/>
</dbReference>
<dbReference type="GO" id="GO:0005886">
    <property type="term" value="C:plasma membrane"/>
    <property type="evidence" value="ECO:0007669"/>
    <property type="project" value="TreeGrafter"/>
</dbReference>
<dbReference type="CDD" id="cd07409">
    <property type="entry name" value="MPP_CD73_N"/>
    <property type="match status" value="1"/>
</dbReference>
<dbReference type="GO" id="GO:0000166">
    <property type="term" value="F:nucleotide binding"/>
    <property type="evidence" value="ECO:0007669"/>
    <property type="project" value="UniProtKB-KW"/>
</dbReference>
<evidence type="ECO:0000256" key="1">
    <source>
        <dbReference type="ARBA" id="ARBA00000815"/>
    </source>
</evidence>
<dbReference type="InterPro" id="IPR004843">
    <property type="entry name" value="Calcineurin-like_PHP"/>
</dbReference>
<evidence type="ECO:0000259" key="11">
    <source>
        <dbReference type="Pfam" id="PF02872"/>
    </source>
</evidence>
<dbReference type="InterPro" id="IPR008334">
    <property type="entry name" value="5'-Nucleotdase_C"/>
</dbReference>
<keyword evidence="4" id="KW-0479">Metal-binding</keyword>
<sequence length="554" mass="61368">MSRRALLLLQLLQLLMFTSWRLAAAADWEVTLLHTNDVHARIEETNKDSGKCTKGNCFAGVARRFTKINEIRGSEKHVLLLDAGDQFQGTVWFNYYKGSEAAYFMNKLGYDVMALGNHEFDNGVDGLKPFLQEVNCTVLSANIKATDPVASQISGYYLPSKILKVGSETVGIIGYTSKETPALSQPGPYLQFEDEVTVLQQEVNKLLTLGVNKIIALGHSGFETDKEIAKKVSGVDVVIGGHTNTFLYTGEPPSTEVPAGPYPFMVQSNDGRQVPVVQGYAFGKYLGYLKVVFDGNGNVLKATGNPILLNSSIAEDPSIKADVEAWKVKLANYSSQVVGQTLVYLNGTFQECRFRECNLGNLICDAMVHHNIKYPDELQWNHVSSCILNGGGIRSPIDERSRNGTITMEDVINVLPFGGTFDLVQLKGSTLLKAFEHSVHRYGGSTGEFLQVSECRMPHYEPLVPEKAYKIVIPSYLVEGGDGYAMIKQEMLKHDSGDLDISVFAQYISDRKRVHPSVEGRIRLFTSLKLLLETSNRFTALLLFVLLWVSRLSL</sequence>
<evidence type="ECO:0000256" key="6">
    <source>
        <dbReference type="ARBA" id="ARBA00022741"/>
    </source>
</evidence>
<evidence type="ECO:0000256" key="3">
    <source>
        <dbReference type="ARBA" id="ARBA00012643"/>
    </source>
</evidence>
<evidence type="ECO:0000256" key="2">
    <source>
        <dbReference type="ARBA" id="ARBA00006654"/>
    </source>
</evidence>
<comment type="catalytic activity">
    <reaction evidence="1">
        <text>a ribonucleoside 5'-phosphate + H2O = a ribonucleoside + phosphate</text>
        <dbReference type="Rhea" id="RHEA:12484"/>
        <dbReference type="ChEBI" id="CHEBI:15377"/>
        <dbReference type="ChEBI" id="CHEBI:18254"/>
        <dbReference type="ChEBI" id="CHEBI:43474"/>
        <dbReference type="ChEBI" id="CHEBI:58043"/>
        <dbReference type="EC" id="3.1.3.5"/>
    </reaction>
</comment>
<evidence type="ECO:0000256" key="7">
    <source>
        <dbReference type="ARBA" id="ARBA00022801"/>
    </source>
</evidence>
<dbReference type="PRINTS" id="PR01607">
    <property type="entry name" value="APYRASEFAMLY"/>
</dbReference>
<evidence type="ECO:0000313" key="12">
    <source>
        <dbReference type="EMBL" id="TSL47584.1"/>
    </source>
</evidence>
<dbReference type="GO" id="GO:0008253">
    <property type="term" value="F:5'-nucleotidase activity"/>
    <property type="evidence" value="ECO:0007669"/>
    <property type="project" value="UniProtKB-EC"/>
</dbReference>
<feature type="signal peptide" evidence="9">
    <location>
        <begin position="1"/>
        <end position="25"/>
    </location>
</feature>
<dbReference type="Gene3D" id="3.60.21.10">
    <property type="match status" value="1"/>
</dbReference>
<dbReference type="OrthoDB" id="7722975at2759"/>
<accession>A0A556TZG1</accession>
<dbReference type="Pfam" id="PF00149">
    <property type="entry name" value="Metallophos"/>
    <property type="match status" value="1"/>
</dbReference>
<organism evidence="12 13">
    <name type="scientific">Bagarius yarrelli</name>
    <name type="common">Goonch</name>
    <name type="synonym">Bagrus yarrelli</name>
    <dbReference type="NCBI Taxonomy" id="175774"/>
    <lineage>
        <taxon>Eukaryota</taxon>
        <taxon>Metazoa</taxon>
        <taxon>Chordata</taxon>
        <taxon>Craniata</taxon>
        <taxon>Vertebrata</taxon>
        <taxon>Euteleostomi</taxon>
        <taxon>Actinopterygii</taxon>
        <taxon>Neopterygii</taxon>
        <taxon>Teleostei</taxon>
        <taxon>Ostariophysi</taxon>
        <taxon>Siluriformes</taxon>
        <taxon>Sisoridae</taxon>
        <taxon>Sisorinae</taxon>
        <taxon>Bagarius</taxon>
    </lineage>
</organism>
<dbReference type="Gene3D" id="3.90.780.10">
    <property type="entry name" value="5'-Nucleotidase, C-terminal domain"/>
    <property type="match status" value="2"/>
</dbReference>
<keyword evidence="7 9" id="KW-0378">Hydrolase</keyword>
<reference evidence="12 13" key="1">
    <citation type="journal article" date="2019" name="Genome Biol. Evol.">
        <title>Whole-Genome Sequencing of the Giant Devil Catfish, Bagarius yarrelli.</title>
        <authorList>
            <person name="Jiang W."/>
            <person name="Lv Y."/>
            <person name="Cheng L."/>
            <person name="Yang K."/>
            <person name="Chao B."/>
            <person name="Wang X."/>
            <person name="Li Y."/>
            <person name="Pan X."/>
            <person name="You X."/>
            <person name="Zhang Y."/>
            <person name="Yang J."/>
            <person name="Li J."/>
            <person name="Zhang X."/>
            <person name="Liu S."/>
            <person name="Sun C."/>
            <person name="Yang J."/>
            <person name="Shi Q."/>
        </authorList>
    </citation>
    <scope>NUCLEOTIDE SEQUENCE [LARGE SCALE GENOMIC DNA]</scope>
    <source>
        <strain evidence="12">JWS20170419001</strain>
        <tissue evidence="12">Muscle</tissue>
    </source>
</reference>
<dbReference type="SUPFAM" id="SSF55816">
    <property type="entry name" value="5'-nucleotidase (syn. UDP-sugar hydrolase), C-terminal domain"/>
    <property type="match status" value="1"/>
</dbReference>
<comment type="similarity">
    <text evidence="2 9">Belongs to the 5'-nucleotidase family.</text>
</comment>
<feature type="chain" id="PRO_5022248674" description="5'-nucleotidase" evidence="9">
    <location>
        <begin position="26"/>
        <end position="554"/>
    </location>
</feature>
<dbReference type="PROSITE" id="PS00786">
    <property type="entry name" value="5_NUCLEOTIDASE_2"/>
    <property type="match status" value="1"/>
</dbReference>
<evidence type="ECO:0000256" key="4">
    <source>
        <dbReference type="ARBA" id="ARBA00022723"/>
    </source>
</evidence>
<evidence type="ECO:0000259" key="10">
    <source>
        <dbReference type="Pfam" id="PF00149"/>
    </source>
</evidence>
<evidence type="ECO:0000256" key="9">
    <source>
        <dbReference type="RuleBase" id="RU362119"/>
    </source>
</evidence>
<dbReference type="GO" id="GO:0006196">
    <property type="term" value="P:AMP catabolic process"/>
    <property type="evidence" value="ECO:0007669"/>
    <property type="project" value="TreeGrafter"/>
</dbReference>
<feature type="domain" description="5'-Nucleotidase C-terminal" evidence="11">
    <location>
        <begin position="337"/>
        <end position="455"/>
    </location>
</feature>
<keyword evidence="6 9" id="KW-0547">Nucleotide-binding</keyword>
<name>A0A556TZG1_BAGYA</name>
<dbReference type="GO" id="GO:0046872">
    <property type="term" value="F:metal ion binding"/>
    <property type="evidence" value="ECO:0007669"/>
    <property type="project" value="UniProtKB-KW"/>
</dbReference>